<reference evidence="12" key="1">
    <citation type="journal article" date="2019" name="Int. J. Syst. Evol. Microbiol.">
        <title>The Global Catalogue of Microorganisms (GCM) 10K type strain sequencing project: providing services to taxonomists for standard genome sequencing and annotation.</title>
        <authorList>
            <consortium name="The Broad Institute Genomics Platform"/>
            <consortium name="The Broad Institute Genome Sequencing Center for Infectious Disease"/>
            <person name="Wu L."/>
            <person name="Ma J."/>
        </authorList>
    </citation>
    <scope>NUCLEOTIDE SEQUENCE [LARGE SCALE GENOMIC DNA]</scope>
    <source>
        <strain evidence="12">KCTC 42964</strain>
    </source>
</reference>
<dbReference type="GO" id="GO:0016740">
    <property type="term" value="F:transferase activity"/>
    <property type="evidence" value="ECO:0007669"/>
    <property type="project" value="UniProtKB-KW"/>
</dbReference>
<comment type="similarity">
    <text evidence="8">Belongs to the MobA family.</text>
</comment>
<proteinExistence type="inferred from homology"/>
<evidence type="ECO:0000256" key="4">
    <source>
        <dbReference type="ARBA" id="ARBA00022741"/>
    </source>
</evidence>
<dbReference type="InterPro" id="IPR013482">
    <property type="entry name" value="Molybde_CF_guanTrfase"/>
</dbReference>
<dbReference type="PANTHER" id="PTHR19136:SF81">
    <property type="entry name" value="MOLYBDENUM COFACTOR GUANYLYLTRANSFERASE"/>
    <property type="match status" value="1"/>
</dbReference>
<sequence length="235" mass="23949">MAKTFRSAGGGRVMAASGDGGQGGGAPGGPVAVILAGGRGERMGGQDKCLLEVGDRTILARILDILRPDVDEVLISANGFRPRFAAYGCPVLPDSPDLAGQGPLAGLAAAAAARPDRAIVSVPGDAPFLPVGLAAALLDAATDRPVFLRYAGDDHPTIAAYPAGTLDGLPAWLADTGRRAVKAWLEQLGALPLDWPQGPKEEVADPFLNVNRPTDLNVARKMALPLPAGPGRGSA</sequence>
<feature type="binding site" evidence="8">
    <location>
        <position position="48"/>
    </location>
    <ligand>
        <name>GTP</name>
        <dbReference type="ChEBI" id="CHEBI:37565"/>
    </ligand>
</feature>
<feature type="binding site" evidence="8">
    <location>
        <begin position="35"/>
        <end position="37"/>
    </location>
    <ligand>
        <name>GTP</name>
        <dbReference type="ChEBI" id="CHEBI:37565"/>
    </ligand>
</feature>
<keyword evidence="5 8" id="KW-0460">Magnesium</keyword>
<comment type="caution">
    <text evidence="8">Lacks conserved residue(s) required for the propagation of feature annotation.</text>
</comment>
<name>A0ABV7KZT3_9PROT</name>
<comment type="subcellular location">
    <subcellularLocation>
        <location evidence="8">Cytoplasm</location>
    </subcellularLocation>
</comment>
<dbReference type="EMBL" id="JBHRTR010000025">
    <property type="protein sequence ID" value="MFC3227808.1"/>
    <property type="molecule type" value="Genomic_DNA"/>
</dbReference>
<keyword evidence="6 8" id="KW-0342">GTP-binding</keyword>
<dbReference type="CDD" id="cd02503">
    <property type="entry name" value="MobA"/>
    <property type="match status" value="1"/>
</dbReference>
<dbReference type="EC" id="2.7.7.77" evidence="8"/>
<evidence type="ECO:0000256" key="9">
    <source>
        <dbReference type="SAM" id="MobiDB-lite"/>
    </source>
</evidence>
<dbReference type="HAMAP" id="MF_00316">
    <property type="entry name" value="MobA"/>
    <property type="match status" value="1"/>
</dbReference>
<feature type="binding site" evidence="8">
    <location>
        <position position="125"/>
    </location>
    <ligand>
        <name>GTP</name>
        <dbReference type="ChEBI" id="CHEBI:37565"/>
    </ligand>
</feature>
<dbReference type="InterPro" id="IPR025877">
    <property type="entry name" value="MobA-like_NTP_Trfase"/>
</dbReference>
<keyword evidence="3 8" id="KW-0479">Metal-binding</keyword>
<organism evidence="11 12">
    <name type="scientific">Marinibaculum pumilum</name>
    <dbReference type="NCBI Taxonomy" id="1766165"/>
    <lineage>
        <taxon>Bacteria</taxon>
        <taxon>Pseudomonadati</taxon>
        <taxon>Pseudomonadota</taxon>
        <taxon>Alphaproteobacteria</taxon>
        <taxon>Rhodospirillales</taxon>
        <taxon>Rhodospirillaceae</taxon>
        <taxon>Marinibaculum</taxon>
    </lineage>
</organism>
<evidence type="ECO:0000256" key="3">
    <source>
        <dbReference type="ARBA" id="ARBA00022723"/>
    </source>
</evidence>
<dbReference type="Gene3D" id="3.90.550.10">
    <property type="entry name" value="Spore Coat Polysaccharide Biosynthesis Protein SpsA, Chain A"/>
    <property type="match status" value="1"/>
</dbReference>
<dbReference type="PANTHER" id="PTHR19136">
    <property type="entry name" value="MOLYBDENUM COFACTOR GUANYLYLTRANSFERASE"/>
    <property type="match status" value="1"/>
</dbReference>
<evidence type="ECO:0000256" key="7">
    <source>
        <dbReference type="ARBA" id="ARBA00023150"/>
    </source>
</evidence>
<evidence type="ECO:0000256" key="5">
    <source>
        <dbReference type="ARBA" id="ARBA00022842"/>
    </source>
</evidence>
<comment type="cofactor">
    <cofactor evidence="8">
        <name>Mg(2+)</name>
        <dbReference type="ChEBI" id="CHEBI:18420"/>
    </cofactor>
</comment>
<accession>A0ABV7KZT3</accession>
<feature type="compositionally biased region" description="Gly residues" evidence="9">
    <location>
        <begin position="8"/>
        <end position="25"/>
    </location>
</feature>
<evidence type="ECO:0000256" key="6">
    <source>
        <dbReference type="ARBA" id="ARBA00023134"/>
    </source>
</evidence>
<dbReference type="Pfam" id="PF12804">
    <property type="entry name" value="NTP_transf_3"/>
    <property type="match status" value="1"/>
</dbReference>
<keyword evidence="4 8" id="KW-0547">Nucleotide-binding</keyword>
<gene>
    <name evidence="8" type="primary">mobA</name>
    <name evidence="11" type="ORF">ACFOGJ_11230</name>
</gene>
<evidence type="ECO:0000256" key="8">
    <source>
        <dbReference type="HAMAP-Rule" id="MF_00316"/>
    </source>
</evidence>
<keyword evidence="2 8" id="KW-0808">Transferase</keyword>
<feature type="domain" description="MobA-like NTP transferase" evidence="10">
    <location>
        <begin position="32"/>
        <end position="184"/>
    </location>
</feature>
<keyword evidence="1 8" id="KW-0963">Cytoplasm</keyword>
<protein>
    <recommendedName>
        <fullName evidence="8">Molybdenum cofactor guanylyltransferase</fullName>
        <shortName evidence="8">MoCo guanylyltransferase</shortName>
        <ecNumber evidence="8">2.7.7.77</ecNumber>
    </recommendedName>
    <alternativeName>
        <fullName evidence="8">GTP:molybdopterin guanylyltransferase</fullName>
    </alternativeName>
    <alternativeName>
        <fullName evidence="8">Mo-MPT guanylyltransferase</fullName>
    </alternativeName>
    <alternativeName>
        <fullName evidence="8">Molybdopterin guanylyltransferase</fullName>
    </alternativeName>
    <alternativeName>
        <fullName evidence="8">Molybdopterin-guanine dinucleotide synthase</fullName>
        <shortName evidence="8">MGD synthase</shortName>
    </alternativeName>
</protein>
<evidence type="ECO:0000313" key="11">
    <source>
        <dbReference type="EMBL" id="MFC3227808.1"/>
    </source>
</evidence>
<comment type="subunit">
    <text evidence="8">Monomer.</text>
</comment>
<dbReference type="RefSeq" id="WP_379900298.1">
    <property type="nucleotide sequence ID" value="NZ_JBHRTR010000025.1"/>
</dbReference>
<dbReference type="InterPro" id="IPR029044">
    <property type="entry name" value="Nucleotide-diphossugar_trans"/>
</dbReference>
<keyword evidence="7 8" id="KW-0501">Molybdenum cofactor biosynthesis</keyword>
<evidence type="ECO:0000313" key="12">
    <source>
        <dbReference type="Proteomes" id="UP001595528"/>
    </source>
</evidence>
<feature type="region of interest" description="Disordered" evidence="9">
    <location>
        <begin position="1"/>
        <end position="25"/>
    </location>
</feature>
<evidence type="ECO:0000256" key="1">
    <source>
        <dbReference type="ARBA" id="ARBA00022490"/>
    </source>
</evidence>
<keyword evidence="12" id="KW-1185">Reference proteome</keyword>
<dbReference type="SUPFAM" id="SSF53448">
    <property type="entry name" value="Nucleotide-diphospho-sugar transferases"/>
    <property type="match status" value="1"/>
</dbReference>
<dbReference type="Proteomes" id="UP001595528">
    <property type="component" value="Unassembled WGS sequence"/>
</dbReference>
<comment type="function">
    <text evidence="8">Transfers a GMP moiety from GTP to Mo-molybdopterin (Mo-MPT) cofactor (Moco or molybdenum cofactor) to form Mo-molybdopterin guanine dinucleotide (Mo-MGD) cofactor.</text>
</comment>
<evidence type="ECO:0000256" key="2">
    <source>
        <dbReference type="ARBA" id="ARBA00022679"/>
    </source>
</evidence>
<feature type="binding site" evidence="8">
    <location>
        <position position="125"/>
    </location>
    <ligand>
        <name>Mg(2+)</name>
        <dbReference type="ChEBI" id="CHEBI:18420"/>
    </ligand>
</feature>
<comment type="catalytic activity">
    <reaction evidence="8">
        <text>Mo-molybdopterin + GTP + H(+) = Mo-molybdopterin guanine dinucleotide + diphosphate</text>
        <dbReference type="Rhea" id="RHEA:34243"/>
        <dbReference type="ChEBI" id="CHEBI:15378"/>
        <dbReference type="ChEBI" id="CHEBI:33019"/>
        <dbReference type="ChEBI" id="CHEBI:37565"/>
        <dbReference type="ChEBI" id="CHEBI:71302"/>
        <dbReference type="ChEBI" id="CHEBI:71310"/>
        <dbReference type="EC" id="2.7.7.77"/>
    </reaction>
</comment>
<feature type="binding site" evidence="8">
    <location>
        <position position="94"/>
    </location>
    <ligand>
        <name>GTP</name>
        <dbReference type="ChEBI" id="CHEBI:37565"/>
    </ligand>
</feature>
<comment type="caution">
    <text evidence="11">The sequence shown here is derived from an EMBL/GenBank/DDBJ whole genome shotgun (WGS) entry which is preliminary data.</text>
</comment>
<comment type="domain">
    <text evidence="8">The N-terminal domain determines nucleotide recognition and specific binding, while the C-terminal domain determines the specific binding to the target protein.</text>
</comment>
<evidence type="ECO:0000259" key="10">
    <source>
        <dbReference type="Pfam" id="PF12804"/>
    </source>
</evidence>